<proteinExistence type="predicted"/>
<evidence type="ECO:0000313" key="1">
    <source>
        <dbReference type="EMBL" id="MVN88908.1"/>
    </source>
</evidence>
<dbReference type="Proteomes" id="UP000483286">
    <property type="component" value="Unassembled WGS sequence"/>
</dbReference>
<dbReference type="RefSeq" id="WP_157461129.1">
    <property type="nucleotide sequence ID" value="NZ_WQLB01000037.1"/>
</dbReference>
<gene>
    <name evidence="1" type="ORF">GO986_19380</name>
</gene>
<name>A0A7C9I1G7_9DEIO</name>
<comment type="caution">
    <text evidence="1">The sequence shown here is derived from an EMBL/GenBank/DDBJ whole genome shotgun (WGS) entry which is preliminary data.</text>
</comment>
<keyword evidence="2" id="KW-1185">Reference proteome</keyword>
<evidence type="ECO:0000313" key="2">
    <source>
        <dbReference type="Proteomes" id="UP000483286"/>
    </source>
</evidence>
<accession>A0A7C9I1G7</accession>
<protein>
    <submittedName>
        <fullName evidence="1">Uncharacterized protein</fullName>
    </submittedName>
</protein>
<dbReference type="AlphaFoldDB" id="A0A7C9I1G7"/>
<organism evidence="1 2">
    <name type="scientific">Deinococcus arboris</name>
    <dbReference type="NCBI Taxonomy" id="2682977"/>
    <lineage>
        <taxon>Bacteria</taxon>
        <taxon>Thermotogati</taxon>
        <taxon>Deinococcota</taxon>
        <taxon>Deinococci</taxon>
        <taxon>Deinococcales</taxon>
        <taxon>Deinococcaceae</taxon>
        <taxon>Deinococcus</taxon>
    </lineage>
</organism>
<dbReference type="EMBL" id="WQLB01000037">
    <property type="protein sequence ID" value="MVN88908.1"/>
    <property type="molecule type" value="Genomic_DNA"/>
</dbReference>
<reference evidence="1 2" key="1">
    <citation type="submission" date="2019-12" db="EMBL/GenBank/DDBJ databases">
        <title>Deinococcus sp. HMF7620 Genome sequencing and assembly.</title>
        <authorList>
            <person name="Kang H."/>
            <person name="Kim H."/>
            <person name="Joh K."/>
        </authorList>
    </citation>
    <scope>NUCLEOTIDE SEQUENCE [LARGE SCALE GENOMIC DNA]</scope>
    <source>
        <strain evidence="1 2">HMF7620</strain>
    </source>
</reference>
<sequence>MKIAGRTAWNEPVFEEIGSRDRILLAHLSSLCGDLQDEDDARHISSAARTILRGYFFDTAGYILAAQGRDIVITAKYATFEASIDREELAELMTQWAGHLESSD</sequence>